<evidence type="ECO:0000256" key="7">
    <source>
        <dbReference type="ARBA" id="ARBA00022989"/>
    </source>
</evidence>
<evidence type="ECO:0000313" key="11">
    <source>
        <dbReference type="EMBL" id="MYM19561.1"/>
    </source>
</evidence>
<evidence type="ECO:0000256" key="2">
    <source>
        <dbReference type="ARBA" id="ARBA00008220"/>
    </source>
</evidence>
<feature type="transmembrane region" description="Helical" evidence="10">
    <location>
        <begin position="345"/>
        <end position="362"/>
    </location>
</feature>
<evidence type="ECO:0000256" key="8">
    <source>
        <dbReference type="ARBA" id="ARBA00023136"/>
    </source>
</evidence>
<comment type="caution">
    <text evidence="11">The sequence shown here is derived from an EMBL/GenBank/DDBJ whole genome shotgun (WGS) entry which is preliminary data.</text>
</comment>
<feature type="transmembrane region" description="Helical" evidence="10">
    <location>
        <begin position="21"/>
        <end position="40"/>
    </location>
</feature>
<dbReference type="InterPro" id="IPR022461">
    <property type="entry name" value="Arg/Orn_antiprt_ArcD"/>
</dbReference>
<evidence type="ECO:0000256" key="6">
    <source>
        <dbReference type="ARBA" id="ARBA00022970"/>
    </source>
</evidence>
<keyword evidence="12" id="KW-1185">Reference proteome</keyword>
<feature type="transmembrane region" description="Helical" evidence="10">
    <location>
        <begin position="105"/>
        <end position="126"/>
    </location>
</feature>
<feature type="transmembrane region" description="Helical" evidence="10">
    <location>
        <begin position="368"/>
        <end position="390"/>
    </location>
</feature>
<feature type="transmembrane region" description="Helical" evidence="10">
    <location>
        <begin position="462"/>
        <end position="483"/>
    </location>
</feature>
<comment type="similarity">
    <text evidence="2">Belongs to the amino acid-polyamine-organocation (APC) superfamily. Basic amino acid/polyamine antiporter (APA) (TC 2.A.3.2) family.</text>
</comment>
<dbReference type="AlphaFoldDB" id="A0A6N9H6Q6"/>
<dbReference type="PANTHER" id="PTHR42770:SF4">
    <property type="entry name" value="ARGININE_ORNITHINE ANTIPORTER-RELATED"/>
    <property type="match status" value="1"/>
</dbReference>
<evidence type="ECO:0000256" key="10">
    <source>
        <dbReference type="SAM" id="Phobius"/>
    </source>
</evidence>
<reference evidence="11 12" key="1">
    <citation type="submission" date="2020-01" db="EMBL/GenBank/DDBJ databases">
        <authorList>
            <person name="Deng T."/>
        </authorList>
    </citation>
    <scope>NUCLEOTIDE SEQUENCE [LARGE SCALE GENOMIC DNA]</scope>
    <source>
        <strain evidence="11 12">5221</strain>
    </source>
</reference>
<dbReference type="InterPro" id="IPR050367">
    <property type="entry name" value="APC_superfamily"/>
</dbReference>
<evidence type="ECO:0000256" key="5">
    <source>
        <dbReference type="ARBA" id="ARBA00022692"/>
    </source>
</evidence>
<sequence length="491" mass="51815">MPMSTTTESKAPTAGTAPGGLSLPALLALVIGSMIGGGIFSLPQNIASAAAAGPVIIGWTITGIGMISLAFVYQFLANRKPELDNGIYAYARAGFGSYIGFNSAWGYWLSALIGNVGYLVLLFSTIGKFVPAFEGGNTPIAILCASVLLWLTHLLVIKGVQTAAFVNTVTTIAKIVPLIVFIVICAVGFKYDLFSFDFWGENSDLGSVLAQTKNMMLVTVWVFIGIEGASIYSQRARKRSDVGKATIIGFLAVLAMLVAVNLLSMGIMQRAELAGLGDASMGDVLAAVVGPWGSVFISVGVIISLLGALLAWILLCGETMQVPGSDGTMPAFFGKLNKHHAPANALWVTNGLCQAILILTFFSEDVYLAMATLAAALILLPYLLSAGYALEVTVTGDTYTGAHRKGRVRDLILSIIAVVYGIWLLVAAGLGSLLLSALIYLPGVIVYIWAKREQHAKKLFTWWELLVVAVFAIGAVIAIVRLANGSLSLLG</sequence>
<feature type="transmembrane region" description="Helical" evidence="10">
    <location>
        <begin position="164"/>
        <end position="189"/>
    </location>
</feature>
<keyword evidence="8 10" id="KW-0472">Membrane</keyword>
<evidence type="ECO:0000256" key="4">
    <source>
        <dbReference type="ARBA" id="ARBA00022475"/>
    </source>
</evidence>
<dbReference type="GO" id="GO:0006527">
    <property type="term" value="P:L-arginine catabolic process"/>
    <property type="evidence" value="ECO:0007669"/>
    <property type="project" value="UniProtKB-UniRule"/>
</dbReference>
<feature type="transmembrane region" description="Helical" evidence="10">
    <location>
        <begin position="46"/>
        <end position="73"/>
    </location>
</feature>
<dbReference type="PIRSF" id="PIRSF006060">
    <property type="entry name" value="AA_transporter"/>
    <property type="match status" value="1"/>
</dbReference>
<protein>
    <recommendedName>
        <fullName evidence="9">Arginine-ornithine antiporter</fullName>
    </recommendedName>
</protein>
<dbReference type="Pfam" id="PF13520">
    <property type="entry name" value="AA_permease_2"/>
    <property type="match status" value="1"/>
</dbReference>
<feature type="transmembrane region" description="Helical" evidence="10">
    <location>
        <begin position="411"/>
        <end position="427"/>
    </location>
</feature>
<dbReference type="GO" id="GO:0005886">
    <property type="term" value="C:plasma membrane"/>
    <property type="evidence" value="ECO:0007669"/>
    <property type="project" value="UniProtKB-SubCell"/>
</dbReference>
<dbReference type="InterPro" id="IPR002293">
    <property type="entry name" value="AA/rel_permease1"/>
</dbReference>
<organism evidence="11 12">
    <name type="scientific">Brevibacterium rongguiense</name>
    <dbReference type="NCBI Taxonomy" id="2695267"/>
    <lineage>
        <taxon>Bacteria</taxon>
        <taxon>Bacillati</taxon>
        <taxon>Actinomycetota</taxon>
        <taxon>Actinomycetes</taxon>
        <taxon>Micrococcales</taxon>
        <taxon>Brevibacteriaceae</taxon>
        <taxon>Brevibacterium</taxon>
    </lineage>
</organism>
<keyword evidence="5 10" id="KW-0812">Transmembrane</keyword>
<evidence type="ECO:0000313" key="12">
    <source>
        <dbReference type="Proteomes" id="UP000469215"/>
    </source>
</evidence>
<keyword evidence="3" id="KW-0813">Transport</keyword>
<dbReference type="Gene3D" id="1.20.1740.10">
    <property type="entry name" value="Amino acid/polyamine transporter I"/>
    <property type="match status" value="1"/>
</dbReference>
<keyword evidence="4" id="KW-1003">Cell membrane</keyword>
<evidence type="ECO:0000256" key="1">
    <source>
        <dbReference type="ARBA" id="ARBA00004651"/>
    </source>
</evidence>
<evidence type="ECO:0000256" key="9">
    <source>
        <dbReference type="NCBIfam" id="TIGR03810"/>
    </source>
</evidence>
<feature type="transmembrane region" description="Helical" evidence="10">
    <location>
        <begin position="433"/>
        <end position="450"/>
    </location>
</feature>
<dbReference type="NCBIfam" id="TIGR03810">
    <property type="entry name" value="arg_ornith_anti"/>
    <property type="match status" value="1"/>
</dbReference>
<dbReference type="PANTHER" id="PTHR42770">
    <property type="entry name" value="AMINO ACID TRANSPORTER-RELATED"/>
    <property type="match status" value="1"/>
</dbReference>
<dbReference type="GO" id="GO:0043858">
    <property type="term" value="F:arginine:ornithine antiporter activity"/>
    <property type="evidence" value="ECO:0007669"/>
    <property type="project" value="UniProtKB-UniRule"/>
</dbReference>
<dbReference type="NCBIfam" id="TIGR00905">
    <property type="entry name" value="2A0302"/>
    <property type="match status" value="1"/>
</dbReference>
<feature type="transmembrane region" description="Helical" evidence="10">
    <location>
        <begin position="138"/>
        <end position="157"/>
    </location>
</feature>
<accession>A0A6N9H6Q6</accession>
<proteinExistence type="inferred from homology"/>
<dbReference type="InterPro" id="IPR004754">
    <property type="entry name" value="Amino_acid_antiprt"/>
</dbReference>
<dbReference type="EMBL" id="WWEQ01000019">
    <property type="protein sequence ID" value="MYM19561.1"/>
    <property type="molecule type" value="Genomic_DNA"/>
</dbReference>
<gene>
    <name evidence="11" type="primary">arcD</name>
    <name evidence="11" type="ORF">GSY69_06145</name>
</gene>
<keyword evidence="7 10" id="KW-1133">Transmembrane helix</keyword>
<dbReference type="Proteomes" id="UP000469215">
    <property type="component" value="Unassembled WGS sequence"/>
</dbReference>
<keyword evidence="6" id="KW-0029">Amino-acid transport</keyword>
<comment type="subcellular location">
    <subcellularLocation>
        <location evidence="1">Cell membrane</location>
        <topology evidence="1">Multi-pass membrane protein</topology>
    </subcellularLocation>
</comment>
<name>A0A6N9H6Q6_9MICO</name>
<feature type="transmembrane region" description="Helical" evidence="10">
    <location>
        <begin position="245"/>
        <end position="268"/>
    </location>
</feature>
<evidence type="ECO:0000256" key="3">
    <source>
        <dbReference type="ARBA" id="ARBA00022448"/>
    </source>
</evidence>
<dbReference type="GO" id="GO:1903826">
    <property type="term" value="P:L-arginine transmembrane transport"/>
    <property type="evidence" value="ECO:0007669"/>
    <property type="project" value="InterPro"/>
</dbReference>
<feature type="transmembrane region" description="Helical" evidence="10">
    <location>
        <begin position="215"/>
        <end position="233"/>
    </location>
</feature>
<feature type="transmembrane region" description="Helical" evidence="10">
    <location>
        <begin position="288"/>
        <end position="315"/>
    </location>
</feature>